<evidence type="ECO:0000256" key="5">
    <source>
        <dbReference type="ARBA" id="ARBA00038177"/>
    </source>
</evidence>
<dbReference type="EMBL" id="AMSD01000002">
    <property type="protein sequence ID" value="EPE37467.1"/>
    <property type="molecule type" value="Genomic_DNA"/>
</dbReference>
<evidence type="ECO:0000313" key="8">
    <source>
        <dbReference type="Proteomes" id="UP000053688"/>
    </source>
</evidence>
<dbReference type="Pfam" id="PF00175">
    <property type="entry name" value="NAD_binding_1"/>
    <property type="match status" value="1"/>
</dbReference>
<evidence type="ECO:0000256" key="2">
    <source>
        <dbReference type="ARBA" id="ARBA00022827"/>
    </source>
</evidence>
<dbReference type="SUPFAM" id="SSF52343">
    <property type="entry name" value="Ferredoxin reductase-like, C-terminal NADP-linked domain"/>
    <property type="match status" value="1"/>
</dbReference>
<feature type="domain" description="FAD-binding FR-type" evidence="6">
    <location>
        <begin position="1"/>
        <end position="99"/>
    </location>
</feature>
<dbReference type="PROSITE" id="PS51384">
    <property type="entry name" value="FAD_FR"/>
    <property type="match status" value="1"/>
</dbReference>
<dbReference type="Gene3D" id="3.40.50.80">
    <property type="entry name" value="Nucleotide-binding domain of ferredoxin-NADP reductase (FNR) module"/>
    <property type="match status" value="1"/>
</dbReference>
<dbReference type="Proteomes" id="UP000053688">
    <property type="component" value="Unassembled WGS sequence"/>
</dbReference>
<dbReference type="PANTHER" id="PTHR47354:SF7">
    <property type="entry name" value="NAD(P)H-FLAVIN REDUCTASE"/>
    <property type="match status" value="1"/>
</dbReference>
<dbReference type="InterPro" id="IPR017927">
    <property type="entry name" value="FAD-bd_FR_type"/>
</dbReference>
<keyword evidence="4" id="KW-0455">Luminescence</keyword>
<dbReference type="SUPFAM" id="SSF63380">
    <property type="entry name" value="Riboflavin synthase domain-like"/>
    <property type="match status" value="1"/>
</dbReference>
<dbReference type="PRINTS" id="PR00410">
    <property type="entry name" value="PHEHYDRXLASE"/>
</dbReference>
<evidence type="ECO:0000313" key="7">
    <source>
        <dbReference type="EMBL" id="EPE37467.1"/>
    </source>
</evidence>
<dbReference type="GO" id="GO:0008218">
    <property type="term" value="P:bioluminescence"/>
    <property type="evidence" value="ECO:0007669"/>
    <property type="project" value="UniProtKB-KW"/>
</dbReference>
<keyword evidence="8" id="KW-1185">Reference proteome</keyword>
<keyword evidence="2" id="KW-0274">FAD</keyword>
<organism evidence="7 8">
    <name type="scientific">Candidatus Photodesmus katoptron Akat1</name>
    <dbReference type="NCBI Taxonomy" id="1236703"/>
    <lineage>
        <taxon>Bacteria</taxon>
        <taxon>Pseudomonadati</taxon>
        <taxon>Pseudomonadota</taxon>
        <taxon>Gammaproteobacteria</taxon>
        <taxon>Vibrionales</taxon>
        <taxon>Vibrionaceae</taxon>
        <taxon>Candidatus Photodesmus</taxon>
    </lineage>
</organism>
<name>S3DGA8_9GAMM</name>
<evidence type="ECO:0000259" key="6">
    <source>
        <dbReference type="PROSITE" id="PS51384"/>
    </source>
</evidence>
<dbReference type="STRING" id="28176.CF66_3017"/>
<evidence type="ECO:0000256" key="1">
    <source>
        <dbReference type="ARBA" id="ARBA00022630"/>
    </source>
</evidence>
<comment type="caution">
    <text evidence="7">The sequence shown here is derived from an EMBL/GenBank/DDBJ whole genome shotgun (WGS) entry which is preliminary data.</text>
</comment>
<dbReference type="InterPro" id="IPR039261">
    <property type="entry name" value="FNR_nucleotide-bd"/>
</dbReference>
<reference evidence="7 8" key="1">
    <citation type="journal article" date="2014" name="Environ. Microbiol.">
        <title>Genomic signatures of obligate host dependence in the luminous bacterial symbiont of a vertebrate.</title>
        <authorList>
            <person name="Hendry T.A."/>
            <person name="de Wet J.R."/>
            <person name="Dunlap P.V."/>
        </authorList>
    </citation>
    <scope>NUCLEOTIDE SEQUENCE [LARGE SCALE GENOMIC DNA]</scope>
    <source>
        <strain evidence="7 8">Akat1</strain>
    </source>
</reference>
<dbReference type="InterPro" id="IPR001433">
    <property type="entry name" value="OxRdtase_FAD/NAD-bd"/>
</dbReference>
<evidence type="ECO:0000256" key="4">
    <source>
        <dbReference type="ARBA" id="ARBA00023223"/>
    </source>
</evidence>
<dbReference type="eggNOG" id="COG0543">
    <property type="taxonomic scope" value="Bacteria"/>
</dbReference>
<comment type="similarity">
    <text evidence="5">Belongs to the Fre/LuxG FAD/NAD(P) flavoprotein oxidoreductase family.</text>
</comment>
<dbReference type="InterPro" id="IPR017938">
    <property type="entry name" value="Riboflavin_synthase-like_b-brl"/>
</dbReference>
<keyword evidence="3" id="KW-0560">Oxidoreductase</keyword>
<proteinExistence type="inferred from homology"/>
<protein>
    <submittedName>
        <fullName evidence="7">Putative flavin reductase LuxG</fullName>
    </submittedName>
</protein>
<dbReference type="PANTHER" id="PTHR47354">
    <property type="entry name" value="NADH OXIDOREDUCTASE HCR"/>
    <property type="match status" value="1"/>
</dbReference>
<accession>S3DGA8</accession>
<dbReference type="Gene3D" id="2.40.30.10">
    <property type="entry name" value="Translation factors"/>
    <property type="match status" value="1"/>
</dbReference>
<sequence>MQCTVTDIDRVSTQVYKVFLKPEFNVVFRAGQYLKMNINSKSYAFSIASCPSKQNLIELHIGESEKADKNNCIISSFQKALYQDSTIQIDVPYGDAWLREDSCRPILLIAGGTGLSYVVSILKKCINAGMEQSIYLYWGVRNISLLYVHEELVNLTTKYSNMRYIPVSESVDDENFVKKGTVLDIVLSDFQDLAKFDIYMCGPMKMIKSTKEMLCTHRKASIIRMFSDALAYI</sequence>
<dbReference type="CDD" id="cd06189">
    <property type="entry name" value="flavin_oxioreductase"/>
    <property type="match status" value="1"/>
</dbReference>
<gene>
    <name evidence="7" type="primary">luxG</name>
    <name evidence="7" type="ORF">O1U_0770</name>
</gene>
<keyword evidence="1" id="KW-0285">Flavoprotein</keyword>
<dbReference type="GO" id="GO:0016491">
    <property type="term" value="F:oxidoreductase activity"/>
    <property type="evidence" value="ECO:0007669"/>
    <property type="project" value="UniProtKB-KW"/>
</dbReference>
<dbReference type="AlphaFoldDB" id="S3DGA8"/>
<dbReference type="NCBIfam" id="NF005963">
    <property type="entry name" value="PRK08051.1"/>
    <property type="match status" value="1"/>
</dbReference>
<dbReference type="InterPro" id="IPR050415">
    <property type="entry name" value="MRET"/>
</dbReference>
<evidence type="ECO:0000256" key="3">
    <source>
        <dbReference type="ARBA" id="ARBA00023002"/>
    </source>
</evidence>